<keyword evidence="2" id="KW-1185">Reference proteome</keyword>
<sequence>MRRVLKPGGMLICAEPNNLAGTLVQSSLTDTQSLAQRVDDFRWELGFQLGKIAAGRGDISLGDKLAWLFQQVGFVEVRCYLSDKASPLIPPYAGAEQTANLALLQQMLSDAEQPYIEQEAEEYLHALACPEQARFTAEYLAQREAQRQMILQQLAEKRFWTGGASVTYLVSAQR</sequence>
<dbReference type="Proteomes" id="UP001172778">
    <property type="component" value="Unassembled WGS sequence"/>
</dbReference>
<dbReference type="SUPFAM" id="SSF53335">
    <property type="entry name" value="S-adenosyl-L-methionine-dependent methyltransferases"/>
    <property type="match status" value="1"/>
</dbReference>
<proteinExistence type="predicted"/>
<gene>
    <name evidence="1" type="ORF">PZA18_07565</name>
</gene>
<protein>
    <submittedName>
        <fullName evidence="1">Uncharacterized protein</fullName>
    </submittedName>
</protein>
<name>A0ABT7DV07_9NEIS</name>
<reference evidence="1" key="1">
    <citation type="submission" date="2023-03" db="EMBL/GenBank/DDBJ databases">
        <title>Chitinimonas shenzhenensis gen. nov., sp. nov., a novel member of family Burkholderiaceae isolated from activated sludge collected in Shen Zhen, China.</title>
        <authorList>
            <person name="Wang X."/>
        </authorList>
    </citation>
    <scope>NUCLEOTIDE SEQUENCE</scope>
    <source>
        <strain evidence="1">DQS-5</strain>
    </source>
</reference>
<accession>A0ABT7DV07</accession>
<dbReference type="RefSeq" id="WP_284100210.1">
    <property type="nucleotide sequence ID" value="NZ_JARRAF010000006.1"/>
</dbReference>
<evidence type="ECO:0000313" key="1">
    <source>
        <dbReference type="EMBL" id="MDK2123905.1"/>
    </source>
</evidence>
<organism evidence="1 2">
    <name type="scientific">Parachitinimonas caeni</name>
    <dbReference type="NCBI Taxonomy" id="3031301"/>
    <lineage>
        <taxon>Bacteria</taxon>
        <taxon>Pseudomonadati</taxon>
        <taxon>Pseudomonadota</taxon>
        <taxon>Betaproteobacteria</taxon>
        <taxon>Neisseriales</taxon>
        <taxon>Chitinibacteraceae</taxon>
        <taxon>Parachitinimonas</taxon>
    </lineage>
</organism>
<dbReference type="EMBL" id="JARRAF010000006">
    <property type="protein sequence ID" value="MDK2123905.1"/>
    <property type="molecule type" value="Genomic_DNA"/>
</dbReference>
<evidence type="ECO:0000313" key="2">
    <source>
        <dbReference type="Proteomes" id="UP001172778"/>
    </source>
</evidence>
<dbReference type="InterPro" id="IPR029063">
    <property type="entry name" value="SAM-dependent_MTases_sf"/>
</dbReference>
<comment type="caution">
    <text evidence="1">The sequence shown here is derived from an EMBL/GenBank/DDBJ whole genome shotgun (WGS) entry which is preliminary data.</text>
</comment>